<dbReference type="AlphaFoldDB" id="A0A1M4SQI0"/>
<name>A0A1M4SQI0_9FIRM</name>
<protein>
    <submittedName>
        <fullName evidence="3">16S rRNA (Guanine(966)-N(2))-methyltransferase RsmD</fullName>
    </submittedName>
</protein>
<dbReference type="RefSeq" id="WP_072972569.1">
    <property type="nucleotide sequence ID" value="NZ_FQTY01000001.1"/>
</dbReference>
<accession>A0A1M4SQI0</accession>
<evidence type="ECO:0000313" key="3">
    <source>
        <dbReference type="EMBL" id="SHE34207.1"/>
    </source>
</evidence>
<evidence type="ECO:0000256" key="1">
    <source>
        <dbReference type="ARBA" id="ARBA00022603"/>
    </source>
</evidence>
<proteinExistence type="predicted"/>
<sequence length="185" mass="21100">MRVISGSRKGHKLKVPKGMKVRPTEDRTKEALFNILNHIDENSIILDAFGGSGSIGIEFLSRGAKTCYFIDNSIESINIINENLEHTRFLEQGIVIKSDILVAMRKFSAKKLAFNYIYLDPPFRQEGLINELLKAIDIGDILTKDGIIVVEHEKELDLEDNLFGFIKSDFRRYGSKSLSFYKRKT</sequence>
<dbReference type="GeneID" id="90995119"/>
<dbReference type="STRING" id="1123404.SAMN02745784_00429"/>
<dbReference type="Proteomes" id="UP000184114">
    <property type="component" value="Unassembled WGS sequence"/>
</dbReference>
<reference evidence="4" key="1">
    <citation type="submission" date="2016-11" db="EMBL/GenBank/DDBJ databases">
        <authorList>
            <person name="Varghese N."/>
            <person name="Submissions S."/>
        </authorList>
    </citation>
    <scope>NUCLEOTIDE SEQUENCE [LARGE SCALE GENOMIC DNA]</scope>
    <source>
        <strain evidence="4">DSM 18095</strain>
    </source>
</reference>
<dbReference type="PANTHER" id="PTHR43542">
    <property type="entry name" value="METHYLTRANSFERASE"/>
    <property type="match status" value="1"/>
</dbReference>
<keyword evidence="1 3" id="KW-0489">Methyltransferase</keyword>
<dbReference type="InterPro" id="IPR029063">
    <property type="entry name" value="SAM-dependent_MTases_sf"/>
</dbReference>
<keyword evidence="2 3" id="KW-0808">Transferase</keyword>
<dbReference type="PIRSF" id="PIRSF004553">
    <property type="entry name" value="CHP00095"/>
    <property type="match status" value="1"/>
</dbReference>
<organism evidence="3 4">
    <name type="scientific">Tissierella praeacuta DSM 18095</name>
    <dbReference type="NCBI Taxonomy" id="1123404"/>
    <lineage>
        <taxon>Bacteria</taxon>
        <taxon>Bacillati</taxon>
        <taxon>Bacillota</taxon>
        <taxon>Tissierellia</taxon>
        <taxon>Tissierellales</taxon>
        <taxon>Tissierellaceae</taxon>
        <taxon>Tissierella</taxon>
    </lineage>
</organism>
<dbReference type="CDD" id="cd02440">
    <property type="entry name" value="AdoMet_MTases"/>
    <property type="match status" value="1"/>
</dbReference>
<dbReference type="SUPFAM" id="SSF53335">
    <property type="entry name" value="S-adenosyl-L-methionine-dependent methyltransferases"/>
    <property type="match status" value="1"/>
</dbReference>
<gene>
    <name evidence="3" type="ORF">SAMN02745784_00429</name>
</gene>
<dbReference type="GO" id="GO:0031167">
    <property type="term" value="P:rRNA methylation"/>
    <property type="evidence" value="ECO:0007669"/>
    <property type="project" value="InterPro"/>
</dbReference>
<dbReference type="PANTHER" id="PTHR43542:SF1">
    <property type="entry name" value="METHYLTRANSFERASE"/>
    <property type="match status" value="1"/>
</dbReference>
<dbReference type="Pfam" id="PF03602">
    <property type="entry name" value="Cons_hypoth95"/>
    <property type="match status" value="1"/>
</dbReference>
<evidence type="ECO:0000313" key="4">
    <source>
        <dbReference type="Proteomes" id="UP000184114"/>
    </source>
</evidence>
<dbReference type="Gene3D" id="3.40.50.150">
    <property type="entry name" value="Vaccinia Virus protein VP39"/>
    <property type="match status" value="1"/>
</dbReference>
<dbReference type="GO" id="GO:0008168">
    <property type="term" value="F:methyltransferase activity"/>
    <property type="evidence" value="ECO:0007669"/>
    <property type="project" value="UniProtKB-KW"/>
</dbReference>
<evidence type="ECO:0000256" key="2">
    <source>
        <dbReference type="ARBA" id="ARBA00022679"/>
    </source>
</evidence>
<dbReference type="EMBL" id="FQTY01000001">
    <property type="protein sequence ID" value="SHE34207.1"/>
    <property type="molecule type" value="Genomic_DNA"/>
</dbReference>
<dbReference type="InterPro" id="IPR004398">
    <property type="entry name" value="RNA_MeTrfase_RsmD"/>
</dbReference>
<dbReference type="NCBIfam" id="TIGR00095">
    <property type="entry name" value="16S rRNA (guanine(966)-N(2))-methyltransferase RsmD"/>
    <property type="match status" value="1"/>
</dbReference>
<keyword evidence="4" id="KW-1185">Reference proteome</keyword>